<dbReference type="EMBL" id="WPIK01000009">
    <property type="protein sequence ID" value="MVN22092.1"/>
    <property type="molecule type" value="Genomic_DNA"/>
</dbReference>
<comment type="catalytic activity">
    <reaction evidence="1">
        <text>ATP + protein L-histidine = ADP + protein N-phospho-L-histidine.</text>
        <dbReference type="EC" id="2.7.13.3"/>
    </reaction>
</comment>
<dbReference type="NCBIfam" id="TIGR00229">
    <property type="entry name" value="sensory_box"/>
    <property type="match status" value="3"/>
</dbReference>
<dbReference type="CDD" id="cd00082">
    <property type="entry name" value="HisKA"/>
    <property type="match status" value="1"/>
</dbReference>
<dbReference type="SMART" id="SM00086">
    <property type="entry name" value="PAC"/>
    <property type="match status" value="2"/>
</dbReference>
<dbReference type="GO" id="GO:0000155">
    <property type="term" value="F:phosphorelay sensor kinase activity"/>
    <property type="evidence" value="ECO:0007669"/>
    <property type="project" value="InterPro"/>
</dbReference>
<feature type="domain" description="PAS" evidence="10">
    <location>
        <begin position="169"/>
        <end position="239"/>
    </location>
</feature>
<dbReference type="SMART" id="SM00387">
    <property type="entry name" value="HATPase_c"/>
    <property type="match status" value="1"/>
</dbReference>
<evidence type="ECO:0000256" key="3">
    <source>
        <dbReference type="ARBA" id="ARBA00022553"/>
    </source>
</evidence>
<dbReference type="FunFam" id="3.30.565.10:FF:000010">
    <property type="entry name" value="Sensor histidine kinase RcsC"/>
    <property type="match status" value="1"/>
</dbReference>
<dbReference type="InterPro" id="IPR029016">
    <property type="entry name" value="GAF-like_dom_sf"/>
</dbReference>
<name>A0A7K1SXP2_9SPHI</name>
<dbReference type="InterPro" id="IPR005467">
    <property type="entry name" value="His_kinase_dom"/>
</dbReference>
<dbReference type="InterPro" id="IPR003661">
    <property type="entry name" value="HisK_dim/P_dom"/>
</dbReference>
<dbReference type="Gene3D" id="3.40.50.2300">
    <property type="match status" value="1"/>
</dbReference>
<dbReference type="InterPro" id="IPR035965">
    <property type="entry name" value="PAS-like_dom_sf"/>
</dbReference>
<dbReference type="PROSITE" id="PS50113">
    <property type="entry name" value="PAC"/>
    <property type="match status" value="2"/>
</dbReference>
<comment type="caution">
    <text evidence="12">The sequence shown here is derived from an EMBL/GenBank/DDBJ whole genome shotgun (WGS) entry which is preliminary data.</text>
</comment>
<feature type="domain" description="PAC" evidence="11">
    <location>
        <begin position="483"/>
        <end position="535"/>
    </location>
</feature>
<evidence type="ECO:0000259" key="8">
    <source>
        <dbReference type="PROSITE" id="PS50109"/>
    </source>
</evidence>
<feature type="domain" description="Response regulatory" evidence="9">
    <location>
        <begin position="794"/>
        <end position="912"/>
    </location>
</feature>
<reference evidence="12 13" key="1">
    <citation type="submission" date="2019-12" db="EMBL/GenBank/DDBJ databases">
        <title>Mucilaginibacter sp. HMF7410 genome sequencing and assembly.</title>
        <authorList>
            <person name="Kang H."/>
            <person name="Cha I."/>
            <person name="Kim H."/>
            <person name="Joh K."/>
        </authorList>
    </citation>
    <scope>NUCLEOTIDE SEQUENCE [LARGE SCALE GENOMIC DNA]</scope>
    <source>
        <strain evidence="12 13">HMF7410</strain>
    </source>
</reference>
<dbReference type="Pfam" id="PF02518">
    <property type="entry name" value="HATPase_c"/>
    <property type="match status" value="1"/>
</dbReference>
<dbReference type="SUPFAM" id="SSF55874">
    <property type="entry name" value="ATPase domain of HSP90 chaperone/DNA topoisomerase II/histidine kinase"/>
    <property type="match status" value="1"/>
</dbReference>
<feature type="domain" description="PAS" evidence="10">
    <location>
        <begin position="286"/>
        <end position="358"/>
    </location>
</feature>
<dbReference type="InterPro" id="IPR003594">
    <property type="entry name" value="HATPase_dom"/>
</dbReference>
<dbReference type="Pfam" id="PF00512">
    <property type="entry name" value="HisKA"/>
    <property type="match status" value="1"/>
</dbReference>
<dbReference type="InterPro" id="IPR001610">
    <property type="entry name" value="PAC"/>
</dbReference>
<dbReference type="Pfam" id="PF08447">
    <property type="entry name" value="PAS_3"/>
    <property type="match status" value="1"/>
</dbReference>
<dbReference type="SUPFAM" id="SSF55785">
    <property type="entry name" value="PYP-like sensor domain (PAS domain)"/>
    <property type="match status" value="3"/>
</dbReference>
<dbReference type="Pfam" id="PF13426">
    <property type="entry name" value="PAS_9"/>
    <property type="match status" value="2"/>
</dbReference>
<keyword evidence="6" id="KW-0902">Two-component regulatory system</keyword>
<dbReference type="SUPFAM" id="SSF47384">
    <property type="entry name" value="Homodimeric domain of signal transducing histidine kinase"/>
    <property type="match status" value="1"/>
</dbReference>
<dbReference type="InterPro" id="IPR003018">
    <property type="entry name" value="GAF"/>
</dbReference>
<feature type="domain" description="Histidine kinase" evidence="8">
    <location>
        <begin position="553"/>
        <end position="774"/>
    </location>
</feature>
<dbReference type="PANTHER" id="PTHR45339:SF1">
    <property type="entry name" value="HYBRID SIGNAL TRANSDUCTION HISTIDINE KINASE J"/>
    <property type="match status" value="1"/>
</dbReference>
<keyword evidence="13" id="KW-1185">Reference proteome</keyword>
<protein>
    <recommendedName>
        <fullName evidence="2">histidine kinase</fullName>
        <ecNumber evidence="2">2.7.13.3</ecNumber>
    </recommendedName>
</protein>
<evidence type="ECO:0000256" key="4">
    <source>
        <dbReference type="ARBA" id="ARBA00022679"/>
    </source>
</evidence>
<dbReference type="InterPro" id="IPR011006">
    <property type="entry name" value="CheY-like_superfamily"/>
</dbReference>
<organism evidence="12 13">
    <name type="scientific">Mucilaginibacter arboris</name>
    <dbReference type="NCBI Taxonomy" id="2682090"/>
    <lineage>
        <taxon>Bacteria</taxon>
        <taxon>Pseudomonadati</taxon>
        <taxon>Bacteroidota</taxon>
        <taxon>Sphingobacteriia</taxon>
        <taxon>Sphingobacteriales</taxon>
        <taxon>Sphingobacteriaceae</taxon>
        <taxon>Mucilaginibacter</taxon>
    </lineage>
</organism>
<evidence type="ECO:0000259" key="10">
    <source>
        <dbReference type="PROSITE" id="PS50112"/>
    </source>
</evidence>
<dbReference type="Proteomes" id="UP000462014">
    <property type="component" value="Unassembled WGS sequence"/>
</dbReference>
<keyword evidence="5" id="KW-0418">Kinase</keyword>
<evidence type="ECO:0000313" key="13">
    <source>
        <dbReference type="Proteomes" id="UP000462014"/>
    </source>
</evidence>
<evidence type="ECO:0000256" key="6">
    <source>
        <dbReference type="ARBA" id="ARBA00023012"/>
    </source>
</evidence>
<dbReference type="PROSITE" id="PS50112">
    <property type="entry name" value="PAS"/>
    <property type="match status" value="2"/>
</dbReference>
<dbReference type="InterPro" id="IPR036097">
    <property type="entry name" value="HisK_dim/P_sf"/>
</dbReference>
<evidence type="ECO:0000259" key="9">
    <source>
        <dbReference type="PROSITE" id="PS50110"/>
    </source>
</evidence>
<feature type="domain" description="PAC" evidence="11">
    <location>
        <begin position="360"/>
        <end position="412"/>
    </location>
</feature>
<dbReference type="InterPro" id="IPR013655">
    <property type="entry name" value="PAS_fold_3"/>
</dbReference>
<dbReference type="InterPro" id="IPR000700">
    <property type="entry name" value="PAS-assoc_C"/>
</dbReference>
<dbReference type="CDD" id="cd16922">
    <property type="entry name" value="HATPase_EvgS-ArcB-TorS-like"/>
    <property type="match status" value="1"/>
</dbReference>
<evidence type="ECO:0000256" key="5">
    <source>
        <dbReference type="ARBA" id="ARBA00022777"/>
    </source>
</evidence>
<dbReference type="EC" id="2.7.13.3" evidence="2"/>
<dbReference type="AlphaFoldDB" id="A0A7K1SXP2"/>
<dbReference type="PROSITE" id="PS50109">
    <property type="entry name" value="HIS_KIN"/>
    <property type="match status" value="1"/>
</dbReference>
<accession>A0A7K1SXP2</accession>
<evidence type="ECO:0000256" key="2">
    <source>
        <dbReference type="ARBA" id="ARBA00012438"/>
    </source>
</evidence>
<dbReference type="SMART" id="SM00091">
    <property type="entry name" value="PAS"/>
    <property type="match status" value="3"/>
</dbReference>
<dbReference type="InterPro" id="IPR001789">
    <property type="entry name" value="Sig_transdc_resp-reg_receiver"/>
</dbReference>
<evidence type="ECO:0000259" key="11">
    <source>
        <dbReference type="PROSITE" id="PS50113"/>
    </source>
</evidence>
<dbReference type="InterPro" id="IPR000014">
    <property type="entry name" value="PAS"/>
</dbReference>
<dbReference type="CDD" id="cd00130">
    <property type="entry name" value="PAS"/>
    <property type="match status" value="3"/>
</dbReference>
<dbReference type="PRINTS" id="PR00344">
    <property type="entry name" value="BCTRLSENSOR"/>
</dbReference>
<dbReference type="SMART" id="SM00448">
    <property type="entry name" value="REC"/>
    <property type="match status" value="1"/>
</dbReference>
<dbReference type="PANTHER" id="PTHR45339">
    <property type="entry name" value="HYBRID SIGNAL TRANSDUCTION HISTIDINE KINASE J"/>
    <property type="match status" value="1"/>
</dbReference>
<dbReference type="Pfam" id="PF01590">
    <property type="entry name" value="GAF"/>
    <property type="match status" value="1"/>
</dbReference>
<keyword evidence="3 7" id="KW-0597">Phosphoprotein</keyword>
<dbReference type="SUPFAM" id="SSF52172">
    <property type="entry name" value="CheY-like"/>
    <property type="match status" value="1"/>
</dbReference>
<dbReference type="Gene3D" id="3.30.450.40">
    <property type="match status" value="1"/>
</dbReference>
<dbReference type="CDD" id="cd17546">
    <property type="entry name" value="REC_hyHK_CKI1_RcsC-like"/>
    <property type="match status" value="1"/>
</dbReference>
<evidence type="ECO:0000256" key="1">
    <source>
        <dbReference type="ARBA" id="ARBA00000085"/>
    </source>
</evidence>
<dbReference type="Gene3D" id="3.30.450.20">
    <property type="entry name" value="PAS domain"/>
    <property type="match status" value="3"/>
</dbReference>
<dbReference type="RefSeq" id="WP_157567015.1">
    <property type="nucleotide sequence ID" value="NZ_WPIK01000009.1"/>
</dbReference>
<dbReference type="InterPro" id="IPR036890">
    <property type="entry name" value="HATPase_C_sf"/>
</dbReference>
<evidence type="ECO:0000256" key="7">
    <source>
        <dbReference type="PROSITE-ProRule" id="PRU00169"/>
    </source>
</evidence>
<dbReference type="PROSITE" id="PS50110">
    <property type="entry name" value="RESPONSE_REGULATORY"/>
    <property type="match status" value="1"/>
</dbReference>
<proteinExistence type="predicted"/>
<dbReference type="Gene3D" id="1.10.287.130">
    <property type="match status" value="1"/>
</dbReference>
<gene>
    <name evidence="12" type="ORF">GO621_11170</name>
</gene>
<dbReference type="SMART" id="SM00388">
    <property type="entry name" value="HisKA"/>
    <property type="match status" value="1"/>
</dbReference>
<sequence length="920" mass="104488">MVITNEKERLKALFSYNIMDTDAEKHYDSITKLATYICKTSMAAINLIGDNRLWIKSKVGIDVCEVAQEISFCKYTIQSEAILEIKDTTLDSRFKNNPFVTGDAGIRYYAGIPLIDPDGYILGALCVFDTVTRELDEKQKEALKFLANEVVLHFEAAKKNHELQLLLKEQQKFQALFNNSIELHFVLNQNGKIEFVNESVEKQLGYTKEEITGRNIWDFCNPEDRANVLQKLKQTLNRGEKQIIVDTRMIAKNGESKWFSWSNVTANGKWLINGRDVTSQMAIQQELQQLSLVASHVNNGVAINDADNNILWVNKAFEKITGYELKDIKGRKLRNIIIGKDSDKQILEYAIAQTASKNSFSIEILAYHQEQKPIWLSIMNSVILDEQGEMNRSVEIITDITEQKKTELELQTLSFAVKKSEAGVLIRNGKEQVIWMNEALEKIWGWKLSELQGLTIEHQFTGKETNIAEYQKARKAVLHKKPYDIEIALYRKDGTLVWLSIYNNPLFDHEGNVIRQLSIITDITIRKKAEQELVRTREEALQLSRAKQTFLSVMSHEIRTPINAIIGMSRFLLDEHPAPHQLDNLNTLQFSSENLLKLVNDILDFTKIETGNMALEAIPVNLEELARRTLHTLTFKLDGKKINLNLATDAKIPEFVLADSTRLYQIMINLLGNAVKFTSEGEVKLVLTLEKEDQETVTIKFCISDTGIGIPPDKLDSIFEAYTQASTDTARKYGGTGLGLTITKKLIELHQSTIQVTSTFGFGSKFSFTINFNRTTDNMQAIIPNQEQENGPSLVLVADDDMINRTLAKKVLSKLNIQADIAENGLVALEMAMQKDYDLILMDMQMPVMDGLEATKKIRELPEEKYQTLPIIALTGSVFGIDLEVMYKDGLTDHFLKPYTPEGLYNKIKPYLKKQLVTSD</sequence>
<dbReference type="InterPro" id="IPR004358">
    <property type="entry name" value="Sig_transdc_His_kin-like_C"/>
</dbReference>
<feature type="modified residue" description="4-aspartylphosphate" evidence="7">
    <location>
        <position position="843"/>
    </location>
</feature>
<dbReference type="SUPFAM" id="SSF55781">
    <property type="entry name" value="GAF domain-like"/>
    <property type="match status" value="1"/>
</dbReference>
<evidence type="ECO:0000313" key="12">
    <source>
        <dbReference type="EMBL" id="MVN22092.1"/>
    </source>
</evidence>
<dbReference type="Pfam" id="PF00072">
    <property type="entry name" value="Response_reg"/>
    <property type="match status" value="1"/>
</dbReference>
<keyword evidence="4" id="KW-0808">Transferase</keyword>
<dbReference type="Gene3D" id="3.30.565.10">
    <property type="entry name" value="Histidine kinase-like ATPase, C-terminal domain"/>
    <property type="match status" value="1"/>
</dbReference>